<dbReference type="SMART" id="SM00460">
    <property type="entry name" value="TGc"/>
    <property type="match status" value="1"/>
</dbReference>
<dbReference type="EMBL" id="JPVO01000032">
    <property type="protein sequence ID" value="KGR78259.1"/>
    <property type="molecule type" value="Genomic_DNA"/>
</dbReference>
<dbReference type="STRING" id="1384057.CD33_01515"/>
<comment type="caution">
    <text evidence="2">The sequence shown here is derived from an EMBL/GenBank/DDBJ whole genome shotgun (WGS) entry which is preliminary data.</text>
</comment>
<dbReference type="InterPro" id="IPR002931">
    <property type="entry name" value="Transglutaminase-like"/>
</dbReference>
<dbReference type="Pfam" id="PF01841">
    <property type="entry name" value="Transglut_core"/>
    <property type="match status" value="1"/>
</dbReference>
<gene>
    <name evidence="2" type="ORF">CD33_01515</name>
</gene>
<accession>A0A0A3I0M9</accession>
<dbReference type="SUPFAM" id="SSF63825">
    <property type="entry name" value="YWTD domain"/>
    <property type="match status" value="1"/>
</dbReference>
<dbReference type="InterPro" id="IPR052557">
    <property type="entry name" value="CAP/Cytokinesis_protein"/>
</dbReference>
<dbReference type="SUPFAM" id="SSF54001">
    <property type="entry name" value="Cysteine proteinases"/>
    <property type="match status" value="1"/>
</dbReference>
<reference evidence="2 3" key="1">
    <citation type="submission" date="2014-02" db="EMBL/GenBank/DDBJ databases">
        <title>Draft genome sequence of Lysinibacillus sinduriensis JCM 15800.</title>
        <authorList>
            <person name="Zhang F."/>
            <person name="Wang G."/>
            <person name="Zhang L."/>
        </authorList>
    </citation>
    <scope>NUCLEOTIDE SEQUENCE [LARGE SCALE GENOMIC DNA]</scope>
    <source>
        <strain evidence="2 3">JCM 15800</strain>
    </source>
</reference>
<dbReference type="eggNOG" id="COG5279">
    <property type="taxonomic scope" value="Bacteria"/>
</dbReference>
<dbReference type="RefSeq" id="WP_036197459.1">
    <property type="nucleotide sequence ID" value="NZ_AVCY01000024.1"/>
</dbReference>
<feature type="domain" description="Transglutaminase-like" evidence="1">
    <location>
        <begin position="212"/>
        <end position="268"/>
    </location>
</feature>
<sequence length="417" mass="47878">MFIRITFLVIAIVLAKPMYDFGSQWLEEAQQFIGENEVTIQDATSDVLATVNSARDNVVSTAADTLITMDVELPDSVQTQEELEEAFYYYLSRWETNFEIHYVGSTTNIEKMIQTAVNEAANRDHYILGHLADRTIEYEYSSFDAKIKVHQTYLTNLAQEEIVNEKVAGILSSVSPEEMSDFQKVKFVNDYIVKSTAYSEDTTASPHSAYAVLEEHRGVCQGYALLALKMLEGLGVETQYVVGEVYTGGHAWNLVKVDGNWYHLDTTWNDPTPDRQNVVRYEYFLINDNKMELDHSWIKVDYPKASNTNYDFMAQIDHAYEQDGLIYYSNVDDNNILYRMDMNTGESTRLTESRAQFIVGFGDWLYFSNYSNGAYLSKIRTDGTEESILYRDEVNNLFVDEGYLYFSTDDGVKKMEL</sequence>
<evidence type="ECO:0000259" key="1">
    <source>
        <dbReference type="SMART" id="SM00460"/>
    </source>
</evidence>
<dbReference type="GO" id="GO:0005737">
    <property type="term" value="C:cytoplasm"/>
    <property type="evidence" value="ECO:0007669"/>
    <property type="project" value="TreeGrafter"/>
</dbReference>
<keyword evidence="3" id="KW-1185">Reference proteome</keyword>
<dbReference type="Proteomes" id="UP000030408">
    <property type="component" value="Unassembled WGS sequence"/>
</dbReference>
<dbReference type="PANTHER" id="PTHR46333">
    <property type="entry name" value="CYTOKINESIS PROTEIN 3"/>
    <property type="match status" value="1"/>
</dbReference>
<dbReference type="Pfam" id="PF16472">
    <property type="entry name" value="DUF5050"/>
    <property type="match status" value="1"/>
</dbReference>
<proteinExistence type="predicted"/>
<dbReference type="InterPro" id="IPR038765">
    <property type="entry name" value="Papain-like_cys_pep_sf"/>
</dbReference>
<dbReference type="Gene3D" id="3.10.620.30">
    <property type="match status" value="1"/>
</dbReference>
<dbReference type="PANTHER" id="PTHR46333:SF2">
    <property type="entry name" value="CYTOKINESIS PROTEIN 3"/>
    <property type="match status" value="1"/>
</dbReference>
<name>A0A0A3I0M9_9BACL</name>
<organism evidence="2 3">
    <name type="scientific">Ureibacillus sinduriensis BLB-1 = JCM 15800</name>
    <dbReference type="NCBI Taxonomy" id="1384057"/>
    <lineage>
        <taxon>Bacteria</taxon>
        <taxon>Bacillati</taxon>
        <taxon>Bacillota</taxon>
        <taxon>Bacilli</taxon>
        <taxon>Bacillales</taxon>
        <taxon>Caryophanaceae</taxon>
        <taxon>Ureibacillus</taxon>
    </lineage>
</organism>
<dbReference type="InterPro" id="IPR032485">
    <property type="entry name" value="LRP1-like_beta_prop"/>
</dbReference>
<dbReference type="OrthoDB" id="9788327at2"/>
<evidence type="ECO:0000313" key="2">
    <source>
        <dbReference type="EMBL" id="KGR78259.1"/>
    </source>
</evidence>
<protein>
    <submittedName>
        <fullName evidence="2">S-layer protein</fullName>
    </submittedName>
</protein>
<dbReference type="AlphaFoldDB" id="A0A0A3I0M9"/>
<evidence type="ECO:0000313" key="3">
    <source>
        <dbReference type="Proteomes" id="UP000030408"/>
    </source>
</evidence>